<dbReference type="EMBL" id="LQMT02000052">
    <property type="protein sequence ID" value="ONF61941.1"/>
    <property type="molecule type" value="Genomic_DNA"/>
</dbReference>
<dbReference type="Pfam" id="PF13193">
    <property type="entry name" value="AMP-binding_C"/>
    <property type="match status" value="1"/>
</dbReference>
<gene>
    <name evidence="4" type="ORF">AVR91_0241175</name>
</gene>
<dbReference type="InterPro" id="IPR042099">
    <property type="entry name" value="ANL_N_sf"/>
</dbReference>
<evidence type="ECO:0000259" key="2">
    <source>
        <dbReference type="Pfam" id="PF00501"/>
    </source>
</evidence>
<dbReference type="Gene3D" id="3.30.300.30">
    <property type="match status" value="1"/>
</dbReference>
<reference evidence="4 5" key="1">
    <citation type="submission" date="2016-12" db="EMBL/GenBank/DDBJ databases">
        <title>Amycolatopsis keratiniphila subsp. keratiniphila genome sequencing and assembly.</title>
        <authorList>
            <person name="Mayilraj S."/>
            <person name="Kaur N."/>
        </authorList>
    </citation>
    <scope>NUCLEOTIDE SEQUENCE [LARGE SCALE GENOMIC DNA]</scope>
    <source>
        <strain evidence="4 5">DSM 44409</strain>
    </source>
</reference>
<feature type="domain" description="AMP-dependent synthetase/ligase" evidence="2">
    <location>
        <begin position="23"/>
        <end position="306"/>
    </location>
</feature>
<evidence type="ECO:0000259" key="3">
    <source>
        <dbReference type="Pfam" id="PF13193"/>
    </source>
</evidence>
<evidence type="ECO:0000313" key="4">
    <source>
        <dbReference type="EMBL" id="ONF61941.1"/>
    </source>
</evidence>
<dbReference type="Gene3D" id="3.40.50.12780">
    <property type="entry name" value="N-terminal domain of ligase-like"/>
    <property type="match status" value="1"/>
</dbReference>
<accession>A0A1W2LGE3</accession>
<comment type="similarity">
    <text evidence="1">Belongs to the ATP-dependent AMP-binding enzyme family.</text>
</comment>
<dbReference type="PANTHER" id="PTHR43201:SF8">
    <property type="entry name" value="ACYL-COA SYNTHETASE FAMILY MEMBER 3"/>
    <property type="match status" value="1"/>
</dbReference>
<evidence type="ECO:0000256" key="1">
    <source>
        <dbReference type="ARBA" id="ARBA00006432"/>
    </source>
</evidence>
<organism evidence="4 5">
    <name type="scientific">Amycolatopsis keratiniphila subsp. keratiniphila</name>
    <dbReference type="NCBI Taxonomy" id="227715"/>
    <lineage>
        <taxon>Bacteria</taxon>
        <taxon>Bacillati</taxon>
        <taxon>Actinomycetota</taxon>
        <taxon>Actinomycetes</taxon>
        <taxon>Pseudonocardiales</taxon>
        <taxon>Pseudonocardiaceae</taxon>
        <taxon>Amycolatopsis</taxon>
        <taxon>Amycolatopsis japonica group</taxon>
    </lineage>
</organism>
<dbReference type="SUPFAM" id="SSF56801">
    <property type="entry name" value="Acetyl-CoA synthetase-like"/>
    <property type="match status" value="1"/>
</dbReference>
<evidence type="ECO:0000313" key="5">
    <source>
        <dbReference type="Proteomes" id="UP000076660"/>
    </source>
</evidence>
<dbReference type="RefSeq" id="WP_063823219.1">
    <property type="nucleotide sequence ID" value="NZ_LQMT02000052.1"/>
</dbReference>
<sequence length="441" mass="47582">MTTRSWWGEDLLGRGGDDELWAYGERPVTRGELRAAVAWLATVYRHHGIGAGTTVALHGTPSFTQLWSVFALWELGAQVALIEQKTGLAEMTCLLGRWRPRFFVTFGGSDRRSRPFTDECEVLVRRLPDGEPASTGHCLLQLSSGTTGAGKLVGRTPESLLAELGRIAAVDGVPGPGERVLLMNSLAHSFGLVGGVLHTLDNGASLLFPARSPAVRTADVVIGEPRDFARLGEDTVESFTSLRAAISSGDVLHHDVFDRFRDRHGVSIGQAYGTTETGVIAMDVAGRFAVSGVGRPVPGIRTRVTDGVLEVHLARSPYVIEAEPWFGGWLSTGDLVRRDQVTGSLQLLGRTGGGHRDLDLLEIERVLAAHREVTDVIVLGSDVIEAHVAGTTALDPDHLGSWCRRFLGAEKTPSRYHVLPALPRTTNGKYLRDRNALLSAG</sequence>
<dbReference type="GO" id="GO:0031956">
    <property type="term" value="F:medium-chain fatty acid-CoA ligase activity"/>
    <property type="evidence" value="ECO:0007669"/>
    <property type="project" value="TreeGrafter"/>
</dbReference>
<dbReference type="GO" id="GO:0006631">
    <property type="term" value="P:fatty acid metabolic process"/>
    <property type="evidence" value="ECO:0007669"/>
    <property type="project" value="TreeGrafter"/>
</dbReference>
<dbReference type="InterPro" id="IPR025110">
    <property type="entry name" value="AMP-bd_C"/>
</dbReference>
<evidence type="ECO:0008006" key="6">
    <source>
        <dbReference type="Google" id="ProtNLM"/>
    </source>
</evidence>
<name>A0A1W2LGE3_9PSEU</name>
<feature type="domain" description="AMP-binding enzyme C-terminal" evidence="3">
    <location>
        <begin position="362"/>
        <end position="429"/>
    </location>
</feature>
<dbReference type="AlphaFoldDB" id="A0A1W2LGE3"/>
<dbReference type="Proteomes" id="UP000076660">
    <property type="component" value="Unassembled WGS sequence"/>
</dbReference>
<comment type="caution">
    <text evidence="4">The sequence shown here is derived from an EMBL/GenBank/DDBJ whole genome shotgun (WGS) entry which is preliminary data.</text>
</comment>
<protein>
    <recommendedName>
        <fullName evidence="6">Acyl-CoA synthetase (AMP-forming)/AMP-acid ligase II</fullName>
    </recommendedName>
</protein>
<dbReference type="OrthoDB" id="3802565at2"/>
<dbReference type="PANTHER" id="PTHR43201">
    <property type="entry name" value="ACYL-COA SYNTHETASE"/>
    <property type="match status" value="1"/>
</dbReference>
<dbReference type="InterPro" id="IPR000873">
    <property type="entry name" value="AMP-dep_synth/lig_dom"/>
</dbReference>
<proteinExistence type="inferred from homology"/>
<dbReference type="Pfam" id="PF00501">
    <property type="entry name" value="AMP-binding"/>
    <property type="match status" value="1"/>
</dbReference>
<dbReference type="InterPro" id="IPR045851">
    <property type="entry name" value="AMP-bd_C_sf"/>
</dbReference>